<dbReference type="EMBL" id="JH668557">
    <property type="protein sequence ID" value="KAG6457806.1"/>
    <property type="molecule type" value="Genomic_DNA"/>
</dbReference>
<reference evidence="2" key="1">
    <citation type="journal article" date="2016" name="Insect Biochem. Mol. Biol.">
        <title>Multifaceted biological insights from a draft genome sequence of the tobacco hornworm moth, Manduca sexta.</title>
        <authorList>
            <person name="Kanost M.R."/>
            <person name="Arrese E.L."/>
            <person name="Cao X."/>
            <person name="Chen Y.R."/>
            <person name="Chellapilla S."/>
            <person name="Goldsmith M.R."/>
            <person name="Grosse-Wilde E."/>
            <person name="Heckel D.G."/>
            <person name="Herndon N."/>
            <person name="Jiang H."/>
            <person name="Papanicolaou A."/>
            <person name="Qu J."/>
            <person name="Soulages J.L."/>
            <person name="Vogel H."/>
            <person name="Walters J."/>
            <person name="Waterhouse R.M."/>
            <person name="Ahn S.J."/>
            <person name="Almeida F.C."/>
            <person name="An C."/>
            <person name="Aqrawi P."/>
            <person name="Bretschneider A."/>
            <person name="Bryant W.B."/>
            <person name="Bucks S."/>
            <person name="Chao H."/>
            <person name="Chevignon G."/>
            <person name="Christen J.M."/>
            <person name="Clarke D.F."/>
            <person name="Dittmer N.T."/>
            <person name="Ferguson L.C.F."/>
            <person name="Garavelou S."/>
            <person name="Gordon K.H.J."/>
            <person name="Gunaratna R.T."/>
            <person name="Han Y."/>
            <person name="Hauser F."/>
            <person name="He Y."/>
            <person name="Heidel-Fischer H."/>
            <person name="Hirsh A."/>
            <person name="Hu Y."/>
            <person name="Jiang H."/>
            <person name="Kalra D."/>
            <person name="Klinner C."/>
            <person name="Konig C."/>
            <person name="Kovar C."/>
            <person name="Kroll A.R."/>
            <person name="Kuwar S.S."/>
            <person name="Lee S.L."/>
            <person name="Lehman R."/>
            <person name="Li K."/>
            <person name="Li Z."/>
            <person name="Liang H."/>
            <person name="Lovelace S."/>
            <person name="Lu Z."/>
            <person name="Mansfield J.H."/>
            <person name="McCulloch K.J."/>
            <person name="Mathew T."/>
            <person name="Morton B."/>
            <person name="Muzny D.M."/>
            <person name="Neunemann D."/>
            <person name="Ongeri F."/>
            <person name="Pauchet Y."/>
            <person name="Pu L.L."/>
            <person name="Pyrousis I."/>
            <person name="Rao X.J."/>
            <person name="Redding A."/>
            <person name="Roesel C."/>
            <person name="Sanchez-Gracia A."/>
            <person name="Schaack S."/>
            <person name="Shukla A."/>
            <person name="Tetreau G."/>
            <person name="Wang Y."/>
            <person name="Xiong G.H."/>
            <person name="Traut W."/>
            <person name="Walsh T.K."/>
            <person name="Worley K.C."/>
            <person name="Wu D."/>
            <person name="Wu W."/>
            <person name="Wu Y.Q."/>
            <person name="Zhang X."/>
            <person name="Zou Z."/>
            <person name="Zucker H."/>
            <person name="Briscoe A.D."/>
            <person name="Burmester T."/>
            <person name="Clem R.J."/>
            <person name="Feyereisen R."/>
            <person name="Grimmelikhuijzen C.J.P."/>
            <person name="Hamodrakas S.J."/>
            <person name="Hansson B.S."/>
            <person name="Huguet E."/>
            <person name="Jermiin L.S."/>
            <person name="Lan Q."/>
            <person name="Lehman H.K."/>
            <person name="Lorenzen M."/>
            <person name="Merzendorfer H."/>
            <person name="Michalopoulos I."/>
            <person name="Morton D.B."/>
            <person name="Muthukrishnan S."/>
            <person name="Oakeshott J.G."/>
            <person name="Palmer W."/>
            <person name="Park Y."/>
            <person name="Passarelli A.L."/>
            <person name="Rozas J."/>
            <person name="Schwartz L.M."/>
            <person name="Smith W."/>
            <person name="Southgate A."/>
            <person name="Vilcinskas A."/>
            <person name="Vogt R."/>
            <person name="Wang P."/>
            <person name="Werren J."/>
            <person name="Yu X.Q."/>
            <person name="Zhou J.J."/>
            <person name="Brown S.J."/>
            <person name="Scherer S.E."/>
            <person name="Richards S."/>
            <person name="Blissard G.W."/>
        </authorList>
    </citation>
    <scope>NUCLEOTIDE SEQUENCE</scope>
</reference>
<proteinExistence type="predicted"/>
<name>A0A922CTP8_MANSE</name>
<evidence type="ECO:0000256" key="1">
    <source>
        <dbReference type="SAM" id="MobiDB-lite"/>
    </source>
</evidence>
<protein>
    <submittedName>
        <fullName evidence="2">Uncharacterized protein</fullName>
    </submittedName>
</protein>
<feature type="compositionally biased region" description="Basic residues" evidence="1">
    <location>
        <begin position="100"/>
        <end position="110"/>
    </location>
</feature>
<evidence type="ECO:0000313" key="3">
    <source>
        <dbReference type="Proteomes" id="UP000791440"/>
    </source>
</evidence>
<organism evidence="2 3">
    <name type="scientific">Manduca sexta</name>
    <name type="common">Tobacco hawkmoth</name>
    <name type="synonym">Tobacco hornworm</name>
    <dbReference type="NCBI Taxonomy" id="7130"/>
    <lineage>
        <taxon>Eukaryota</taxon>
        <taxon>Metazoa</taxon>
        <taxon>Ecdysozoa</taxon>
        <taxon>Arthropoda</taxon>
        <taxon>Hexapoda</taxon>
        <taxon>Insecta</taxon>
        <taxon>Pterygota</taxon>
        <taxon>Neoptera</taxon>
        <taxon>Endopterygota</taxon>
        <taxon>Lepidoptera</taxon>
        <taxon>Glossata</taxon>
        <taxon>Ditrysia</taxon>
        <taxon>Bombycoidea</taxon>
        <taxon>Sphingidae</taxon>
        <taxon>Sphinginae</taxon>
        <taxon>Sphingini</taxon>
        <taxon>Manduca</taxon>
    </lineage>
</organism>
<gene>
    <name evidence="2" type="ORF">O3G_MSEX010506</name>
</gene>
<dbReference type="AlphaFoldDB" id="A0A922CTP8"/>
<dbReference type="Proteomes" id="UP000791440">
    <property type="component" value="Unassembled WGS sequence"/>
</dbReference>
<reference evidence="2" key="2">
    <citation type="submission" date="2020-12" db="EMBL/GenBank/DDBJ databases">
        <authorList>
            <person name="Kanost M."/>
        </authorList>
    </citation>
    <scope>NUCLEOTIDE SEQUENCE</scope>
</reference>
<comment type="caution">
    <text evidence="2">The sequence shown here is derived from an EMBL/GenBank/DDBJ whole genome shotgun (WGS) entry which is preliminary data.</text>
</comment>
<feature type="compositionally biased region" description="Basic and acidic residues" evidence="1">
    <location>
        <begin position="89"/>
        <end position="98"/>
    </location>
</feature>
<feature type="region of interest" description="Disordered" evidence="1">
    <location>
        <begin position="639"/>
        <end position="672"/>
    </location>
</feature>
<sequence>MKVVLNPQTVTDHTKFFEQVFAESKPKATDDSLKHAMSRHRHSDGPMAYVKLKYKIDRININIAHKKILLDRKQNKELQGAPNSNSDKGITKDEDVTKPKIPKTSRKKNKDKTVESVVRAHKTINYRKNYIIIYNQRTDEADVYYLNNTGMVIQHYRTDNGRHSLFQSSPNTATIRYCCWYKRQDIVTSMLMHVPAISVRCMGAPHWCEGRCTCCCKKIIQTSNAKAKTSKGLTTAKKDLVSEKASNTGTIEVNSEIIVTPMPLNVLIDNMINTPELVPPTSNLIQKAFAFTTPDETKRRGSNKKLNFVVGTQILFNYKDGNEYYKIGPGGVISQHFKNVSQAFIEQHVVNNKNAIIKKVCCWFARQNLIHAWRNSKILPSNYMRTPHTCSLDECVCCCKPIKLSANKSNNDLKKLSLPDFANYTTEVCTKLPPLEFAFANHEPALLNDVVPDEPSVGNAVADAVRDNLVDKDEREKRMFICLKTKVLLEKTLDKLKNVSVQFNRKDKITAVLNIPVTTLSTNELRTLSDILTKAQKTIDALKPTRSGDATGNPCNPTATAPTNLNNIINDKEKNVQDKLRLTARNHLYTAFSSWSSLHNAEKLRSFKLFVNSKIGKVGPKAIKRVKSKLLAAIPTKRRNVTKAPEQTKQIIHSKTTKKRTTTKTLSRTNSYKSQTETKILKAVLQRTENSKRNNIQNKPGPSNDPLDITYLHSIVNKPFKPTGDPPPDIEKPFNSVENFVLIYDSSDENDVITDELPSLPTEIISTAQVNDDDCILGA</sequence>
<evidence type="ECO:0000313" key="2">
    <source>
        <dbReference type="EMBL" id="KAG6457806.1"/>
    </source>
</evidence>
<keyword evidence="3" id="KW-1185">Reference proteome</keyword>
<accession>A0A922CTP8</accession>
<feature type="region of interest" description="Disordered" evidence="1">
    <location>
        <begin position="74"/>
        <end position="114"/>
    </location>
</feature>